<dbReference type="Pfam" id="PF01408">
    <property type="entry name" value="GFO_IDH_MocA"/>
    <property type="match status" value="1"/>
</dbReference>
<accession>A0A1Y1WJM4</accession>
<dbReference type="RefSeq" id="XP_040746992.1">
    <property type="nucleotide sequence ID" value="XM_040891596.1"/>
</dbReference>
<dbReference type="GO" id="GO:0000166">
    <property type="term" value="F:nucleotide binding"/>
    <property type="evidence" value="ECO:0007669"/>
    <property type="project" value="InterPro"/>
</dbReference>
<dbReference type="STRING" id="61395.A0A1Y1WJM4"/>
<dbReference type="SUPFAM" id="SSF55347">
    <property type="entry name" value="Glyceraldehyde-3-phosphate dehydrogenase-like, C-terminal domain"/>
    <property type="match status" value="1"/>
</dbReference>
<sequence length="436" mass="48126">MTQDTPSFPVKVAIVGCGNRGNIYSTYAQQSSRMQVVQLADRSPARLNSLAKKLSLDDSSCYSSWEDLLNAPKIADAVLICVLDRLHKEVAVAFANKGYHILLEKPMATEIDDCKEVYEAVRRNNVILGICHVLRYTAYNQKIKEIIDSGALGDIAGIQHMEPVGHYHFAHSFVRGNWRKEAETSFALMSKSCHDIDILLYFLGDKAQCTKVSSFGGLSHFTKDKKPAEAQGATKCLDCPHEQNCAYSAKKIYLEPTEKGHTGWPVDVITDIVDIENVHEALATGPYGRCVYECDNDVCDNQVVNMEFAGNKYVSFSMVAFTEEICVRKTRIFGSKGELVGDGNQSIEVYDFLTGQKTKHTPQLVSGSLAGHGGGDMGMITAFVSAVAYNDQSFLSSDAWSSLDSCVVVFAAEEARRQGKVVNLDEFRKQHNITNI</sequence>
<evidence type="ECO:0000259" key="1">
    <source>
        <dbReference type="Pfam" id="PF01408"/>
    </source>
</evidence>
<dbReference type="InterPro" id="IPR004104">
    <property type="entry name" value="Gfo/Idh/MocA-like_OxRdtase_C"/>
</dbReference>
<proteinExistence type="predicted"/>
<dbReference type="PANTHER" id="PTHR43377">
    <property type="entry name" value="BILIVERDIN REDUCTASE A"/>
    <property type="match status" value="1"/>
</dbReference>
<evidence type="ECO:0000259" key="2">
    <source>
        <dbReference type="Pfam" id="PF02894"/>
    </source>
</evidence>
<gene>
    <name evidence="3" type="ORF">DL89DRAFT_3800</name>
</gene>
<protein>
    <submittedName>
        <fullName evidence="3">Streptomycin biosynthesis protein StrI</fullName>
    </submittedName>
</protein>
<dbReference type="PANTHER" id="PTHR43377:SF2">
    <property type="entry name" value="BINDING ROSSMANN FOLD OXIDOREDUCTASE, PUTATIVE (AFU_ORTHOLOGUE AFUA_4G00560)-RELATED"/>
    <property type="match status" value="1"/>
</dbReference>
<dbReference type="EMBL" id="MCFD01000001">
    <property type="protein sequence ID" value="ORX73781.1"/>
    <property type="molecule type" value="Genomic_DNA"/>
</dbReference>
<name>A0A1Y1WJM4_9FUNG</name>
<dbReference type="Gene3D" id="3.40.50.720">
    <property type="entry name" value="NAD(P)-binding Rossmann-like Domain"/>
    <property type="match status" value="1"/>
</dbReference>
<dbReference type="GeneID" id="63808244"/>
<feature type="domain" description="Gfo/Idh/MocA-like oxidoreductase C-terminal" evidence="2">
    <location>
        <begin position="144"/>
        <end position="424"/>
    </location>
</feature>
<dbReference type="AlphaFoldDB" id="A0A1Y1WJM4"/>
<dbReference type="SUPFAM" id="SSF51735">
    <property type="entry name" value="NAD(P)-binding Rossmann-fold domains"/>
    <property type="match status" value="1"/>
</dbReference>
<reference evidence="3 4" key="1">
    <citation type="submission" date="2016-07" db="EMBL/GenBank/DDBJ databases">
        <title>Pervasive Adenine N6-methylation of Active Genes in Fungi.</title>
        <authorList>
            <consortium name="DOE Joint Genome Institute"/>
            <person name="Mondo S.J."/>
            <person name="Dannebaum R.O."/>
            <person name="Kuo R.C."/>
            <person name="Labutti K."/>
            <person name="Haridas S."/>
            <person name="Kuo A."/>
            <person name="Salamov A."/>
            <person name="Ahrendt S.R."/>
            <person name="Lipzen A."/>
            <person name="Sullivan W."/>
            <person name="Andreopoulos W.B."/>
            <person name="Clum A."/>
            <person name="Lindquist E."/>
            <person name="Daum C."/>
            <person name="Ramamoorthy G.K."/>
            <person name="Gryganskyi A."/>
            <person name="Culley D."/>
            <person name="Magnuson J.K."/>
            <person name="James T.Y."/>
            <person name="O'Malley M.A."/>
            <person name="Stajich J.E."/>
            <person name="Spatafora J.W."/>
            <person name="Visel A."/>
            <person name="Grigoriev I.V."/>
        </authorList>
    </citation>
    <scope>NUCLEOTIDE SEQUENCE [LARGE SCALE GENOMIC DNA]</scope>
    <source>
        <strain evidence="3 4">ATCC 12442</strain>
    </source>
</reference>
<dbReference type="OrthoDB" id="2129491at2759"/>
<dbReference type="InterPro" id="IPR000683">
    <property type="entry name" value="Gfo/Idh/MocA-like_OxRdtase_N"/>
</dbReference>
<dbReference type="InterPro" id="IPR051450">
    <property type="entry name" value="Gfo/Idh/MocA_Oxidoreductases"/>
</dbReference>
<dbReference type="Proteomes" id="UP000193922">
    <property type="component" value="Unassembled WGS sequence"/>
</dbReference>
<evidence type="ECO:0000313" key="3">
    <source>
        <dbReference type="EMBL" id="ORX73781.1"/>
    </source>
</evidence>
<feature type="domain" description="Gfo/Idh/MocA-like oxidoreductase N-terminal" evidence="1">
    <location>
        <begin position="10"/>
        <end position="130"/>
    </location>
</feature>
<comment type="caution">
    <text evidence="3">The sequence shown here is derived from an EMBL/GenBank/DDBJ whole genome shotgun (WGS) entry which is preliminary data.</text>
</comment>
<dbReference type="Gene3D" id="3.30.360.10">
    <property type="entry name" value="Dihydrodipicolinate Reductase, domain 2"/>
    <property type="match status" value="1"/>
</dbReference>
<dbReference type="Pfam" id="PF02894">
    <property type="entry name" value="GFO_IDH_MocA_C"/>
    <property type="match status" value="1"/>
</dbReference>
<dbReference type="InterPro" id="IPR036291">
    <property type="entry name" value="NAD(P)-bd_dom_sf"/>
</dbReference>
<organism evidence="3 4">
    <name type="scientific">Linderina pennispora</name>
    <dbReference type="NCBI Taxonomy" id="61395"/>
    <lineage>
        <taxon>Eukaryota</taxon>
        <taxon>Fungi</taxon>
        <taxon>Fungi incertae sedis</taxon>
        <taxon>Zoopagomycota</taxon>
        <taxon>Kickxellomycotina</taxon>
        <taxon>Kickxellomycetes</taxon>
        <taxon>Kickxellales</taxon>
        <taxon>Kickxellaceae</taxon>
        <taxon>Linderina</taxon>
    </lineage>
</organism>
<evidence type="ECO:0000313" key="4">
    <source>
        <dbReference type="Proteomes" id="UP000193922"/>
    </source>
</evidence>
<keyword evidence="4" id="KW-1185">Reference proteome</keyword>